<dbReference type="InterPro" id="IPR006104">
    <property type="entry name" value="Glyco_hydro_2_N"/>
</dbReference>
<evidence type="ECO:0000313" key="7">
    <source>
        <dbReference type="EMBL" id="OCT48456.1"/>
    </source>
</evidence>
<feature type="domain" description="Beta galactosidase small chain/" evidence="6">
    <location>
        <begin position="811"/>
        <end position="1201"/>
    </location>
</feature>
<comment type="caution">
    <text evidence="7">The sequence shown here is derived from an EMBL/GenBank/DDBJ whole genome shotgun (WGS) entry which is preliminary data.</text>
</comment>
<dbReference type="Pfam" id="PF16353">
    <property type="entry name" value="LacZ_4"/>
    <property type="match status" value="1"/>
</dbReference>
<dbReference type="VEuPathDB" id="FungiDB:G647_08580"/>
<dbReference type="InterPro" id="IPR008979">
    <property type="entry name" value="Galactose-bd-like_sf"/>
</dbReference>
<dbReference type="InterPro" id="IPR023232">
    <property type="entry name" value="Glyco_hydro_2_AS"/>
</dbReference>
<dbReference type="EMBL" id="LGRB01000012">
    <property type="protein sequence ID" value="OCT48456.1"/>
    <property type="molecule type" value="Genomic_DNA"/>
</dbReference>
<dbReference type="Pfam" id="PF02929">
    <property type="entry name" value="Bgal_small_N"/>
    <property type="match status" value="1"/>
</dbReference>
<dbReference type="InterPro" id="IPR036156">
    <property type="entry name" value="Beta-gal/glucu_dom_sf"/>
</dbReference>
<dbReference type="AlphaFoldDB" id="A0A1C1CJ08"/>
<dbReference type="GO" id="GO:0004565">
    <property type="term" value="F:beta-galactosidase activity"/>
    <property type="evidence" value="ECO:0007669"/>
    <property type="project" value="InterPro"/>
</dbReference>
<dbReference type="SUPFAM" id="SSF51445">
    <property type="entry name" value="(Trans)glycosidases"/>
    <property type="match status" value="1"/>
</dbReference>
<dbReference type="InterPro" id="IPR013783">
    <property type="entry name" value="Ig-like_fold"/>
</dbReference>
<keyword evidence="8" id="KW-1185">Reference proteome</keyword>
<dbReference type="STRING" id="86049.A0A1C1CJ08"/>
<reference evidence="8" key="1">
    <citation type="submission" date="2015-07" db="EMBL/GenBank/DDBJ databases">
        <authorList>
            <person name="Teixeira M.M."/>
            <person name="Souza R.C."/>
            <person name="Almeida L.G."/>
            <person name="Vicente V.A."/>
            <person name="de Hoog S."/>
            <person name="Bocca A.L."/>
            <person name="de Almeida S.R."/>
            <person name="Vasconcelos A.T."/>
            <person name="Felipe M.S."/>
        </authorList>
    </citation>
    <scope>NUCLEOTIDE SEQUENCE [LARGE SCALE GENOMIC DNA]</scope>
    <source>
        <strain evidence="8">KSF</strain>
    </source>
</reference>
<feature type="region of interest" description="Disordered" evidence="5">
    <location>
        <begin position="945"/>
        <end position="967"/>
    </location>
</feature>
<dbReference type="InterPro" id="IPR014718">
    <property type="entry name" value="GH-type_carb-bd"/>
</dbReference>
<evidence type="ECO:0000256" key="4">
    <source>
        <dbReference type="ARBA" id="ARBA00032230"/>
    </source>
</evidence>
<evidence type="ECO:0000313" key="8">
    <source>
        <dbReference type="Proteomes" id="UP000094526"/>
    </source>
</evidence>
<dbReference type="Gene3D" id="2.70.98.10">
    <property type="match status" value="1"/>
</dbReference>
<dbReference type="PROSITE" id="PS00608">
    <property type="entry name" value="GLYCOSYL_HYDROL_F2_2"/>
    <property type="match status" value="1"/>
</dbReference>
<dbReference type="Gene3D" id="2.60.120.260">
    <property type="entry name" value="Galactose-binding domain-like"/>
    <property type="match status" value="1"/>
</dbReference>
<dbReference type="InterPro" id="IPR004199">
    <property type="entry name" value="B-gal_small/dom_5"/>
</dbReference>
<organism evidence="7 8">
    <name type="scientific">Cladophialophora carrionii</name>
    <dbReference type="NCBI Taxonomy" id="86049"/>
    <lineage>
        <taxon>Eukaryota</taxon>
        <taxon>Fungi</taxon>
        <taxon>Dikarya</taxon>
        <taxon>Ascomycota</taxon>
        <taxon>Pezizomycotina</taxon>
        <taxon>Eurotiomycetes</taxon>
        <taxon>Chaetothyriomycetidae</taxon>
        <taxon>Chaetothyriales</taxon>
        <taxon>Herpotrichiellaceae</taxon>
        <taxon>Cladophialophora</taxon>
    </lineage>
</organism>
<dbReference type="InterPro" id="IPR050347">
    <property type="entry name" value="Bact_Beta-galactosidase"/>
</dbReference>
<dbReference type="OrthoDB" id="408320at2759"/>
<dbReference type="SUPFAM" id="SSF49785">
    <property type="entry name" value="Galactose-binding domain-like"/>
    <property type="match status" value="1"/>
</dbReference>
<dbReference type="GO" id="GO:0030246">
    <property type="term" value="F:carbohydrate binding"/>
    <property type="evidence" value="ECO:0007669"/>
    <property type="project" value="InterPro"/>
</dbReference>
<keyword evidence="3" id="KW-0326">Glycosidase</keyword>
<dbReference type="PANTHER" id="PTHR46323:SF1">
    <property type="entry name" value="LACTASE"/>
    <property type="match status" value="1"/>
</dbReference>
<dbReference type="InterPro" id="IPR032312">
    <property type="entry name" value="LacZ_4"/>
</dbReference>
<dbReference type="InterPro" id="IPR006103">
    <property type="entry name" value="Glyco_hydro_2_cat"/>
</dbReference>
<keyword evidence="2" id="KW-0378">Hydrolase</keyword>
<accession>A0A1C1CJ08</accession>
<dbReference type="GO" id="GO:0005990">
    <property type="term" value="P:lactose catabolic process"/>
    <property type="evidence" value="ECO:0007669"/>
    <property type="project" value="TreeGrafter"/>
</dbReference>
<evidence type="ECO:0000256" key="2">
    <source>
        <dbReference type="ARBA" id="ARBA00022801"/>
    </source>
</evidence>
<dbReference type="Gene3D" id="3.20.20.80">
    <property type="entry name" value="Glycosidases"/>
    <property type="match status" value="1"/>
</dbReference>
<gene>
    <name evidence="7" type="primary">LAC4</name>
    <name evidence="7" type="ORF">CLCR_03817</name>
</gene>
<dbReference type="SUPFAM" id="SSF49303">
    <property type="entry name" value="beta-Galactosidase/glucuronidase domain"/>
    <property type="match status" value="2"/>
</dbReference>
<dbReference type="PRINTS" id="PR00132">
    <property type="entry name" value="GLHYDRLASE2"/>
</dbReference>
<dbReference type="SMART" id="SM01038">
    <property type="entry name" value="Bgal_small_N"/>
    <property type="match status" value="1"/>
</dbReference>
<evidence type="ECO:0000256" key="3">
    <source>
        <dbReference type="ARBA" id="ARBA00023295"/>
    </source>
</evidence>
<evidence type="ECO:0000256" key="1">
    <source>
        <dbReference type="ARBA" id="ARBA00007401"/>
    </source>
</evidence>
<protein>
    <recommendedName>
        <fullName evidence="4">Lactase</fullName>
    </recommendedName>
</protein>
<evidence type="ECO:0000256" key="5">
    <source>
        <dbReference type="SAM" id="MobiDB-lite"/>
    </source>
</evidence>
<dbReference type="Pfam" id="PF00703">
    <property type="entry name" value="Glyco_hydro_2"/>
    <property type="match status" value="1"/>
</dbReference>
<dbReference type="InterPro" id="IPR006102">
    <property type="entry name" value="Ig-like_GH2"/>
</dbReference>
<dbReference type="Gene3D" id="2.60.40.10">
    <property type="entry name" value="Immunoglobulins"/>
    <property type="match status" value="2"/>
</dbReference>
<sequence length="1203" mass="134547">MQLTNTGTEGLAMERTNELLSQPTQSSPEWCNQKIFQKNRLASRSYFIPDTSICLNGQWMFVYSSSPQEAPDGHVISTQPATGSGNGNDNWAVIDVPGHWQLQGYGRPHYTNVVFPFAVCPPHVPTENPTGTYHRSFTVPSAWDESSQIRLRFDGVDSAFYLWLNGTHVGYSQGSRNPAEFDVTKFVLRDKPNYVAVQVLQWCSGSYIEDQDQWWLSGIFRDVHLIAFPGRARIDDFFVRTLLDDTYKNAELGIDLDLALIDGALISFELKESGGNVLHRDEGIEVAAKTTRYAHSIKVHNPHKWTAEAPYLYHLEISLHDRESVLLQSIRHHVGFRTVELKDGNICVNGKRILFRGSNRHDNHPHLGRAVSVDWVRRDLQQMKAHNINAVRCSHYPSHPSLPALCDELGLWVIDEADLECHGFDAAAAANLNLEGLSYDERVARTSQDAASYTSDNPDWESAYLDRMHQLVERDKNHASVIIWSLGNEAFYGRNHVAMSKWAKQRDPGRLVHYEPDGQAHTTDMISHMYTSPAELKKEAEAEGDKFTKPIILCEYAHAMGNGPGLLQTYQDLFRTHRRLQGGFIWEWANHGLWKEDPDGKKYYAYGGDFGDVPNDGTFVMDGLCHSDHTPTRGLIELKKVFEPITARLDGDQLVLQNHYDFVGLEHVKAEFTVHSLGQEYVSFRAVSDSNPAPLTRFATRSRILSAGELILPSIGPGQEGRVQLPEEEVLKFKNPDNDVDSDNHECWLLVTFRQKEDKPWATAGHTIAWHQTQLSTLRTSKRPAQHQSPDRAANSASLSLTLATSRLAYTITSPSTKITFDRTRGYISSFTHDNHPLLVDTRVASHNPASPSPLFALDFWRPPTDNDAAWQTGQWKHYGLHLMTSRLKSIAIAHAADSNSTSTSANNMPTEARTITIRAEHVLAPPSLAWHFDTTTTYTIHLAAPRSPSSSNSNSNSNNNKKNVSNPKVVMKIHTHVRPHGTFPPNLPRIGYNIQLSPAYTQVKWFGRGPLESYNDKYLSQRVDIWSSSIADTQQRYDVPQENGNRKDVRWCSVSASQQPSSPNADVDPTGAGAGGADGAEHRGDADPRGHHPVASHVDVDVDVISRTPVLPVLRASHTPGPDATDRRPYMQFSTQLYDAYTVETAAHPCDLLEGGKRRQGALWRVDADVAGVGTAACGPGTEEKDQVLTREREWTLTLEVL</sequence>
<dbReference type="VEuPathDB" id="FungiDB:CLCR_03817"/>
<evidence type="ECO:0000259" key="6">
    <source>
        <dbReference type="SMART" id="SM01038"/>
    </source>
</evidence>
<comment type="similarity">
    <text evidence="1">Belongs to the glycosyl hydrolase 2 family.</text>
</comment>
<dbReference type="GO" id="GO:0009341">
    <property type="term" value="C:beta-galactosidase complex"/>
    <property type="evidence" value="ECO:0007669"/>
    <property type="project" value="InterPro"/>
</dbReference>
<dbReference type="Proteomes" id="UP000094526">
    <property type="component" value="Unassembled WGS sequence"/>
</dbReference>
<feature type="compositionally biased region" description="Low complexity" evidence="5">
    <location>
        <begin position="948"/>
        <end position="967"/>
    </location>
</feature>
<feature type="compositionally biased region" description="Polar residues" evidence="5">
    <location>
        <begin position="1055"/>
        <end position="1065"/>
    </location>
</feature>
<dbReference type="InterPro" id="IPR011013">
    <property type="entry name" value="Gal_mutarotase_sf_dom"/>
</dbReference>
<name>A0A1C1CJ08_9EURO</name>
<feature type="region of interest" description="Disordered" evidence="5">
    <location>
        <begin position="1037"/>
        <end position="1097"/>
    </location>
</feature>
<dbReference type="Pfam" id="PF02836">
    <property type="entry name" value="Glyco_hydro_2_C"/>
    <property type="match status" value="1"/>
</dbReference>
<dbReference type="InterPro" id="IPR006101">
    <property type="entry name" value="Glyco_hydro_2"/>
</dbReference>
<dbReference type="PANTHER" id="PTHR46323">
    <property type="entry name" value="BETA-GALACTOSIDASE"/>
    <property type="match status" value="1"/>
</dbReference>
<dbReference type="Pfam" id="PF02837">
    <property type="entry name" value="Glyco_hydro_2_N"/>
    <property type="match status" value="1"/>
</dbReference>
<dbReference type="FunFam" id="3.20.20.80:FF:000018">
    <property type="entry name" value="Beta-galactosidase"/>
    <property type="match status" value="1"/>
</dbReference>
<proteinExistence type="inferred from homology"/>
<dbReference type="InterPro" id="IPR017853">
    <property type="entry name" value="GH"/>
</dbReference>
<dbReference type="SUPFAM" id="SSF74650">
    <property type="entry name" value="Galactose mutarotase-like"/>
    <property type="match status" value="1"/>
</dbReference>
<feature type="compositionally biased region" description="Basic and acidic residues" evidence="5">
    <location>
        <begin position="1080"/>
        <end position="1091"/>
    </location>
</feature>